<dbReference type="RefSeq" id="WP_021779822.1">
    <property type="nucleotide sequence ID" value="NZ_BATA01000011.1"/>
</dbReference>
<keyword evidence="1" id="KW-0812">Transmembrane</keyword>
<protein>
    <submittedName>
        <fullName evidence="2">Uncharacterized protein</fullName>
    </submittedName>
</protein>
<feature type="transmembrane region" description="Helical" evidence="1">
    <location>
        <begin position="35"/>
        <end position="55"/>
    </location>
</feature>
<reference evidence="2 3" key="1">
    <citation type="submission" date="2013-09" db="EMBL/GenBank/DDBJ databases">
        <title>Whole genome sequencing of Halarchaeum acidiphilum strain MH1-52-1.</title>
        <authorList>
            <person name="Shimane Y."/>
            <person name="Minegishi H."/>
            <person name="Nishi S."/>
            <person name="Echigo A."/>
            <person name="Shuto A."/>
            <person name="Konishi M."/>
            <person name="Ito T."/>
            <person name="Ohkuma M."/>
            <person name="Ohta Y."/>
            <person name="Nagano Y."/>
            <person name="Tsubouchi T."/>
            <person name="Mori K."/>
            <person name="Usui K."/>
            <person name="Kamekura M."/>
            <person name="Usami R."/>
            <person name="Takaki Y."/>
            <person name="Hatada Y."/>
        </authorList>
    </citation>
    <scope>NUCLEOTIDE SEQUENCE [LARGE SCALE GENOMIC DNA]</scope>
    <source>
        <strain evidence="2 3">JCM 16109</strain>
    </source>
</reference>
<dbReference type="OrthoDB" id="270392at2157"/>
<organism evidence="2 3">
    <name type="scientific">Halarchaeum acidiphilum MH1-52-1</name>
    <dbReference type="NCBI Taxonomy" id="1261545"/>
    <lineage>
        <taxon>Archaea</taxon>
        <taxon>Methanobacteriati</taxon>
        <taxon>Methanobacteriota</taxon>
        <taxon>Stenosarchaea group</taxon>
        <taxon>Halobacteria</taxon>
        <taxon>Halobacteriales</taxon>
        <taxon>Halobacteriaceae</taxon>
    </lineage>
</organism>
<evidence type="ECO:0000313" key="2">
    <source>
        <dbReference type="EMBL" id="GAD51953.1"/>
    </source>
</evidence>
<evidence type="ECO:0000256" key="1">
    <source>
        <dbReference type="SAM" id="Phobius"/>
    </source>
</evidence>
<sequence length="122" mass="12278">MNAPSLPVRAALFLVGAILAGVAAAVVSTVAPDPYPFAVGLAVAIPVMDAALYPGNVPDDRERAVRVGVLAALAGVVAGCVASVVVRPLALGESVTIGLVALVTYLATTYGGRWLTARIPRS</sequence>
<dbReference type="AlphaFoldDB" id="U3AB12"/>
<dbReference type="EMBL" id="BATA01000011">
    <property type="protein sequence ID" value="GAD51953.1"/>
    <property type="molecule type" value="Genomic_DNA"/>
</dbReference>
<keyword evidence="3" id="KW-1185">Reference proteome</keyword>
<comment type="caution">
    <text evidence="2">The sequence shown here is derived from an EMBL/GenBank/DDBJ whole genome shotgun (WGS) entry which is preliminary data.</text>
</comment>
<name>U3AB12_9EURY</name>
<accession>U3AB12</accession>
<evidence type="ECO:0000313" key="3">
    <source>
        <dbReference type="Proteomes" id="UP000016986"/>
    </source>
</evidence>
<gene>
    <name evidence="2" type="ORF">MBEHAL_0713</name>
</gene>
<keyword evidence="1" id="KW-0472">Membrane</keyword>
<keyword evidence="1" id="KW-1133">Transmembrane helix</keyword>
<feature type="transmembrane region" description="Helical" evidence="1">
    <location>
        <begin position="67"/>
        <end position="89"/>
    </location>
</feature>
<proteinExistence type="predicted"/>
<dbReference type="Proteomes" id="UP000016986">
    <property type="component" value="Unassembled WGS sequence"/>
</dbReference>
<feature type="transmembrane region" description="Helical" evidence="1">
    <location>
        <begin position="95"/>
        <end position="116"/>
    </location>
</feature>